<evidence type="ECO:0000313" key="2">
    <source>
        <dbReference type="Proteomes" id="UP000799772"/>
    </source>
</evidence>
<name>A0A9P4MAT6_9PEZI</name>
<protein>
    <submittedName>
        <fullName evidence="1">Uncharacterized protein</fullName>
    </submittedName>
</protein>
<keyword evidence="2" id="KW-1185">Reference proteome</keyword>
<organism evidence="1 2">
    <name type="scientific">Rhizodiscina lignyota</name>
    <dbReference type="NCBI Taxonomy" id="1504668"/>
    <lineage>
        <taxon>Eukaryota</taxon>
        <taxon>Fungi</taxon>
        <taxon>Dikarya</taxon>
        <taxon>Ascomycota</taxon>
        <taxon>Pezizomycotina</taxon>
        <taxon>Dothideomycetes</taxon>
        <taxon>Pleosporomycetidae</taxon>
        <taxon>Aulographales</taxon>
        <taxon>Rhizodiscinaceae</taxon>
        <taxon>Rhizodiscina</taxon>
    </lineage>
</organism>
<gene>
    <name evidence="1" type="ORF">NA57DRAFT_56668</name>
</gene>
<reference evidence="1" key="1">
    <citation type="journal article" date="2020" name="Stud. Mycol.">
        <title>101 Dothideomycetes genomes: a test case for predicting lifestyles and emergence of pathogens.</title>
        <authorList>
            <person name="Haridas S."/>
            <person name="Albert R."/>
            <person name="Binder M."/>
            <person name="Bloem J."/>
            <person name="Labutti K."/>
            <person name="Salamov A."/>
            <person name="Andreopoulos B."/>
            <person name="Baker S."/>
            <person name="Barry K."/>
            <person name="Bills G."/>
            <person name="Bluhm B."/>
            <person name="Cannon C."/>
            <person name="Castanera R."/>
            <person name="Culley D."/>
            <person name="Daum C."/>
            <person name="Ezra D."/>
            <person name="Gonzalez J."/>
            <person name="Henrissat B."/>
            <person name="Kuo A."/>
            <person name="Liang C."/>
            <person name="Lipzen A."/>
            <person name="Lutzoni F."/>
            <person name="Magnuson J."/>
            <person name="Mondo S."/>
            <person name="Nolan M."/>
            <person name="Ohm R."/>
            <person name="Pangilinan J."/>
            <person name="Park H.-J."/>
            <person name="Ramirez L."/>
            <person name="Alfaro M."/>
            <person name="Sun H."/>
            <person name="Tritt A."/>
            <person name="Yoshinaga Y."/>
            <person name="Zwiers L.-H."/>
            <person name="Turgeon B."/>
            <person name="Goodwin S."/>
            <person name="Spatafora J."/>
            <person name="Crous P."/>
            <person name="Grigoriev I."/>
        </authorList>
    </citation>
    <scope>NUCLEOTIDE SEQUENCE</scope>
    <source>
        <strain evidence="1">CBS 133067</strain>
    </source>
</reference>
<comment type="caution">
    <text evidence="1">The sequence shown here is derived from an EMBL/GenBank/DDBJ whole genome shotgun (WGS) entry which is preliminary data.</text>
</comment>
<accession>A0A9P4MAT6</accession>
<dbReference type="AlphaFoldDB" id="A0A9P4MAT6"/>
<evidence type="ECO:0000313" key="1">
    <source>
        <dbReference type="EMBL" id="KAF2099039.1"/>
    </source>
</evidence>
<proteinExistence type="predicted"/>
<dbReference type="EMBL" id="ML978126">
    <property type="protein sequence ID" value="KAF2099039.1"/>
    <property type="molecule type" value="Genomic_DNA"/>
</dbReference>
<sequence length="252" mass="29820">MLAQLAVILIGFHYGSLLASISRTMRVRPSMRVIPSIRIIESPSPPPKQWPHPCVQCQQWNRTTERWEAQLPFLPLQACGYGADNFSWVEWSRPDVDDPFDGLGINRTKKPPKKDEVYRRARELQKIWDPNFSGEFADRKMKVTTGLNKVQAEAIRARIYAMEAQARKVLELMDEAVRKGELKGEWNFRMWRMYTWSWAARNPGVEKEIGQWKYQRLQFHDDEPMLEPFFLRRDGSWELPTEQLWESHDIWT</sequence>
<dbReference type="Proteomes" id="UP000799772">
    <property type="component" value="Unassembled WGS sequence"/>
</dbReference>